<reference evidence="2" key="1">
    <citation type="submission" date="2020-08" db="EMBL/GenBank/DDBJ databases">
        <title>Sequencing the genomes of 1000 actinobacteria strains.</title>
        <authorList>
            <person name="Klenk H.-P."/>
        </authorList>
    </citation>
    <scope>NUCLEOTIDE SEQUENCE</scope>
    <source>
        <strain evidence="2">DSM 10695</strain>
    </source>
</reference>
<evidence type="ECO:0000259" key="1">
    <source>
        <dbReference type="Pfam" id="PF00155"/>
    </source>
</evidence>
<dbReference type="InterPro" id="IPR015421">
    <property type="entry name" value="PyrdxlP-dep_Trfase_major"/>
</dbReference>
<gene>
    <name evidence="2" type="ORF">HD592_001794</name>
</gene>
<dbReference type="Gene3D" id="3.90.1150.10">
    <property type="entry name" value="Aspartate Aminotransferase, domain 1"/>
    <property type="match status" value="1"/>
</dbReference>
<evidence type="ECO:0000313" key="2">
    <source>
        <dbReference type="EMBL" id="MBB6335229.1"/>
    </source>
</evidence>
<keyword evidence="2" id="KW-0032">Aminotransferase</keyword>
<dbReference type="InterPro" id="IPR004839">
    <property type="entry name" value="Aminotransferase_I/II_large"/>
</dbReference>
<evidence type="ECO:0000313" key="3">
    <source>
        <dbReference type="Proteomes" id="UP000617426"/>
    </source>
</evidence>
<keyword evidence="2" id="KW-0808">Transferase</keyword>
<dbReference type="Proteomes" id="UP000617426">
    <property type="component" value="Unassembled WGS sequence"/>
</dbReference>
<sequence>MADFLSVTQNRVVDPDDLYLLSSTSQAYSWLIKLLCDPGDAVLSPAPGYPLVESIARLEAVRALAYPLHRYGHWEVDAAAVAEILDGPEGGAVRALVLISPNNPTGSYVSADEYSRLVEVCRRHDLPLIADEVFFDYRLADGVDRVRIAGRDEVLTFALDGLSKRLAAPHAKLAWIEVSGPADLVAEAKMRMDAIADDFLPLGALITERMPEFCEQIPEQTRSVRARCLRNLAALRGLVSAEPSGTLELLEPEGGWNALVRFPSAIDEDDLITRLIVEDALTVQPGYFFDMPDAGYVSVSLLLEAERFRDAASMLIGRLGHEATALA</sequence>
<name>A0A923E3G5_9ACTO</name>
<protein>
    <submittedName>
        <fullName evidence="2">Aspartate/methionine/tyrosine aminotransferase</fullName>
    </submittedName>
</protein>
<comment type="caution">
    <text evidence="2">The sequence shown here is derived from an EMBL/GenBank/DDBJ whole genome shotgun (WGS) entry which is preliminary data.</text>
</comment>
<keyword evidence="3" id="KW-1185">Reference proteome</keyword>
<dbReference type="InterPro" id="IPR015424">
    <property type="entry name" value="PyrdxlP-dep_Trfase"/>
</dbReference>
<proteinExistence type="predicted"/>
<accession>A0A923E3G5</accession>
<dbReference type="Gene3D" id="3.40.640.10">
    <property type="entry name" value="Type I PLP-dependent aspartate aminotransferase-like (Major domain)"/>
    <property type="match status" value="1"/>
</dbReference>
<dbReference type="Pfam" id="PF00155">
    <property type="entry name" value="Aminotran_1_2"/>
    <property type="match status" value="1"/>
</dbReference>
<feature type="domain" description="Aminotransferase class I/classII large" evidence="1">
    <location>
        <begin position="2"/>
        <end position="299"/>
    </location>
</feature>
<organism evidence="2 3">
    <name type="scientific">Schaalia hyovaginalis</name>
    <dbReference type="NCBI Taxonomy" id="29316"/>
    <lineage>
        <taxon>Bacteria</taxon>
        <taxon>Bacillati</taxon>
        <taxon>Actinomycetota</taxon>
        <taxon>Actinomycetes</taxon>
        <taxon>Actinomycetales</taxon>
        <taxon>Actinomycetaceae</taxon>
        <taxon>Schaalia</taxon>
    </lineage>
</organism>
<dbReference type="GO" id="GO:0030170">
    <property type="term" value="F:pyridoxal phosphate binding"/>
    <property type="evidence" value="ECO:0007669"/>
    <property type="project" value="InterPro"/>
</dbReference>
<dbReference type="GO" id="GO:0008483">
    <property type="term" value="F:transaminase activity"/>
    <property type="evidence" value="ECO:0007669"/>
    <property type="project" value="UniProtKB-KW"/>
</dbReference>
<dbReference type="PANTHER" id="PTHR45744">
    <property type="entry name" value="TYROSINE AMINOTRANSFERASE"/>
    <property type="match status" value="1"/>
</dbReference>
<dbReference type="PANTHER" id="PTHR45744:SF2">
    <property type="entry name" value="TYROSINE AMINOTRANSFERASE"/>
    <property type="match status" value="1"/>
</dbReference>
<dbReference type="AlphaFoldDB" id="A0A923E3G5"/>
<dbReference type="CDD" id="cd00609">
    <property type="entry name" value="AAT_like"/>
    <property type="match status" value="1"/>
</dbReference>
<dbReference type="SUPFAM" id="SSF53383">
    <property type="entry name" value="PLP-dependent transferases"/>
    <property type="match status" value="1"/>
</dbReference>
<dbReference type="EMBL" id="JACHMK010000001">
    <property type="protein sequence ID" value="MBB6335229.1"/>
    <property type="molecule type" value="Genomic_DNA"/>
</dbReference>
<dbReference type="InterPro" id="IPR015422">
    <property type="entry name" value="PyrdxlP-dep_Trfase_small"/>
</dbReference>
<dbReference type="RefSeq" id="WP_246430009.1">
    <property type="nucleotide sequence ID" value="NZ_JAXDYW010000005.1"/>
</dbReference>